<dbReference type="AlphaFoldDB" id="A0A7D7L8Y9"/>
<reference evidence="3" key="1">
    <citation type="submission" date="2020-06" db="EMBL/GenBank/DDBJ databases">
        <title>Nostoc edaphicum CCNP1411 genome.</title>
        <authorList>
            <person name="Fidor A."/>
            <person name="Grabski M."/>
            <person name="Gawor J."/>
            <person name="Gromadka R."/>
            <person name="Wegrzyn G."/>
            <person name="Mazur-Marzec H."/>
        </authorList>
    </citation>
    <scope>NUCLEOTIDE SEQUENCE [LARGE SCALE GENOMIC DNA]</scope>
    <source>
        <strain evidence="3">CCNP1411</strain>
        <plasmid evidence="3">pne_5</plasmid>
    </source>
</reference>
<keyword evidence="3" id="KW-1185">Reference proteome</keyword>
<keyword evidence="2" id="KW-0614">Plasmid</keyword>
<keyword evidence="1" id="KW-0812">Transmembrane</keyword>
<proteinExistence type="predicted"/>
<name>A0A7D7L8Y9_9NOSO</name>
<feature type="transmembrane region" description="Helical" evidence="1">
    <location>
        <begin position="21"/>
        <end position="42"/>
    </location>
</feature>
<evidence type="ECO:0000256" key="1">
    <source>
        <dbReference type="SAM" id="Phobius"/>
    </source>
</evidence>
<sequence length="73" mass="8177">MLILIEIATNPTYTRYIQISLLAIILGGFLLATIVGSIGWYISKRPAGWENAETPNWIVQLTKNLNKQKSSDN</sequence>
<organism evidence="2 3">
    <name type="scientific">Nostoc edaphicum CCNP1411</name>
    <dbReference type="NCBI Taxonomy" id="1472755"/>
    <lineage>
        <taxon>Bacteria</taxon>
        <taxon>Bacillati</taxon>
        <taxon>Cyanobacteriota</taxon>
        <taxon>Cyanophyceae</taxon>
        <taxon>Nostocales</taxon>
        <taxon>Nostocaceae</taxon>
        <taxon>Nostoc</taxon>
    </lineage>
</organism>
<protein>
    <submittedName>
        <fullName evidence="2">Uncharacterized protein</fullName>
    </submittedName>
</protein>
<gene>
    <name evidence="2" type="ORF">HUN01_02545</name>
</gene>
<keyword evidence="1" id="KW-0472">Membrane</keyword>
<dbReference type="Proteomes" id="UP000514713">
    <property type="component" value="Plasmid pNe_5"/>
</dbReference>
<evidence type="ECO:0000313" key="2">
    <source>
        <dbReference type="EMBL" id="QMS86498.1"/>
    </source>
</evidence>
<accession>A0A7D7L8Y9</accession>
<geneLocation type="plasmid" evidence="3">
    <name>pne_5</name>
</geneLocation>
<dbReference type="KEGG" id="ned:HUN01_02545"/>
<dbReference type="EMBL" id="CP054697">
    <property type="protein sequence ID" value="QMS86498.1"/>
    <property type="molecule type" value="Genomic_DNA"/>
</dbReference>
<dbReference type="Pfam" id="PF26623">
    <property type="entry name" value="Psb35"/>
    <property type="match status" value="1"/>
</dbReference>
<keyword evidence="1" id="KW-1133">Transmembrane helix</keyword>
<evidence type="ECO:0000313" key="3">
    <source>
        <dbReference type="Proteomes" id="UP000514713"/>
    </source>
</evidence>
<dbReference type="InterPro" id="IPR058149">
    <property type="entry name" value="Psb35"/>
</dbReference>
<dbReference type="RefSeq" id="WP_181927314.1">
    <property type="nucleotide sequence ID" value="NZ_CP054697.1"/>
</dbReference>
<dbReference type="NCBIfam" id="NF047378">
    <property type="entry name" value="photo_II_Psb35"/>
    <property type="match status" value="1"/>
</dbReference>